<gene>
    <name evidence="2" type="ORF">FIBSPDRAFT_922697</name>
</gene>
<evidence type="ECO:0000313" key="2">
    <source>
        <dbReference type="EMBL" id="KZP08319.1"/>
    </source>
</evidence>
<protein>
    <recommendedName>
        <fullName evidence="4">Cyclin N-terminal domain-containing protein</fullName>
    </recommendedName>
</protein>
<dbReference type="PANTHER" id="PTHR15615">
    <property type="match status" value="1"/>
</dbReference>
<dbReference type="GO" id="GO:0005634">
    <property type="term" value="C:nucleus"/>
    <property type="evidence" value="ECO:0007669"/>
    <property type="project" value="TreeGrafter"/>
</dbReference>
<feature type="region of interest" description="Disordered" evidence="1">
    <location>
        <begin position="156"/>
        <end position="226"/>
    </location>
</feature>
<dbReference type="GO" id="GO:0000307">
    <property type="term" value="C:cyclin-dependent protein kinase holoenzyme complex"/>
    <property type="evidence" value="ECO:0007669"/>
    <property type="project" value="TreeGrafter"/>
</dbReference>
<dbReference type="GO" id="GO:0019901">
    <property type="term" value="F:protein kinase binding"/>
    <property type="evidence" value="ECO:0007669"/>
    <property type="project" value="InterPro"/>
</dbReference>
<dbReference type="PANTHER" id="PTHR15615:SF108">
    <property type="entry name" value="PROTEIN CNPPD1"/>
    <property type="match status" value="1"/>
</dbReference>
<evidence type="ECO:0008006" key="4">
    <source>
        <dbReference type="Google" id="ProtNLM"/>
    </source>
</evidence>
<dbReference type="AlphaFoldDB" id="A0A165X8Y7"/>
<accession>A0A165X8Y7</accession>
<proteinExistence type="predicted"/>
<feature type="compositionally biased region" description="Pro residues" evidence="1">
    <location>
        <begin position="184"/>
        <end position="206"/>
    </location>
</feature>
<dbReference type="Gene3D" id="1.10.472.10">
    <property type="entry name" value="Cyclin-like"/>
    <property type="match status" value="1"/>
</dbReference>
<reference evidence="2 3" key="1">
    <citation type="journal article" date="2016" name="Mol. Biol. Evol.">
        <title>Comparative Genomics of Early-Diverging Mushroom-Forming Fungi Provides Insights into the Origins of Lignocellulose Decay Capabilities.</title>
        <authorList>
            <person name="Nagy L.G."/>
            <person name="Riley R."/>
            <person name="Tritt A."/>
            <person name="Adam C."/>
            <person name="Daum C."/>
            <person name="Floudas D."/>
            <person name="Sun H."/>
            <person name="Yadav J.S."/>
            <person name="Pangilinan J."/>
            <person name="Larsson K.H."/>
            <person name="Matsuura K."/>
            <person name="Barry K."/>
            <person name="Labutti K."/>
            <person name="Kuo R."/>
            <person name="Ohm R.A."/>
            <person name="Bhattacharya S.S."/>
            <person name="Shirouzu T."/>
            <person name="Yoshinaga Y."/>
            <person name="Martin F.M."/>
            <person name="Grigoriev I.V."/>
            <person name="Hibbett D.S."/>
        </authorList>
    </citation>
    <scope>NUCLEOTIDE SEQUENCE [LARGE SCALE GENOMIC DNA]</scope>
    <source>
        <strain evidence="2 3">CBS 109695</strain>
    </source>
</reference>
<dbReference type="Proteomes" id="UP000076532">
    <property type="component" value="Unassembled WGS sequence"/>
</dbReference>
<organism evidence="2 3">
    <name type="scientific">Athelia psychrophila</name>
    <dbReference type="NCBI Taxonomy" id="1759441"/>
    <lineage>
        <taxon>Eukaryota</taxon>
        <taxon>Fungi</taxon>
        <taxon>Dikarya</taxon>
        <taxon>Basidiomycota</taxon>
        <taxon>Agaricomycotina</taxon>
        <taxon>Agaricomycetes</taxon>
        <taxon>Agaricomycetidae</taxon>
        <taxon>Atheliales</taxon>
        <taxon>Atheliaceae</taxon>
        <taxon>Athelia</taxon>
    </lineage>
</organism>
<keyword evidence="3" id="KW-1185">Reference proteome</keyword>
<dbReference type="STRING" id="436010.A0A165X8Y7"/>
<feature type="compositionally biased region" description="Low complexity" evidence="1">
    <location>
        <begin position="214"/>
        <end position="226"/>
    </location>
</feature>
<dbReference type="InterPro" id="IPR013922">
    <property type="entry name" value="Cyclin_PHO80-like"/>
</dbReference>
<dbReference type="EMBL" id="KV417724">
    <property type="protein sequence ID" value="KZP08319.1"/>
    <property type="molecule type" value="Genomic_DNA"/>
</dbReference>
<dbReference type="GO" id="GO:0016538">
    <property type="term" value="F:cyclin-dependent protein serine/threonine kinase regulator activity"/>
    <property type="evidence" value="ECO:0007669"/>
    <property type="project" value="TreeGrafter"/>
</dbReference>
<sequence length="272" mass="29752">MSGTAPPDVYVATFFCGRCTDPRYIKMITTNINQTKLPHFIAYALHRTKLHTAVMFAALVLLQRLEARFPTARGSSGHHDTYSNKSWGIVGRGMFQLREVNQMKREMCQYLDWELNVEPQTLAAFEEMVRKDFAGPGPYPVYILQNISKLAATTTTPTVNHSTSPIPCFGPRTSTPSKPIMSTPTPPSPVRAAPPPPYAPISPPSTPEACHSDSTSPASSASPATPAGYVDDSIKIAGEDDSSLSVCIPQRNVMEFAVLKQKMFAFAAPSMW</sequence>
<evidence type="ECO:0000313" key="3">
    <source>
        <dbReference type="Proteomes" id="UP000076532"/>
    </source>
</evidence>
<dbReference type="OrthoDB" id="244495at2759"/>
<evidence type="ECO:0000256" key="1">
    <source>
        <dbReference type="SAM" id="MobiDB-lite"/>
    </source>
</evidence>
<name>A0A165X8Y7_9AGAM</name>
<dbReference type="CDD" id="cd20557">
    <property type="entry name" value="CYCLIN_ScPCL1-like"/>
    <property type="match status" value="1"/>
</dbReference>